<name>A0AAW6TV30_9BACT</name>
<dbReference type="Proteomes" id="UP001431776">
    <property type="component" value="Unassembled WGS sequence"/>
</dbReference>
<gene>
    <name evidence="1" type="ORF">QJ522_10290</name>
</gene>
<dbReference type="PANTHER" id="PTHR35866:SF1">
    <property type="entry name" value="YKGJ FAMILY CYSTEINE CLUSTER PROTEIN"/>
    <property type="match status" value="1"/>
</dbReference>
<dbReference type="PANTHER" id="PTHR35866">
    <property type="entry name" value="PUTATIVE-RELATED"/>
    <property type="match status" value="1"/>
</dbReference>
<dbReference type="EMBL" id="JASCXX010000010">
    <property type="protein sequence ID" value="MDI6449430.1"/>
    <property type="molecule type" value="Genomic_DNA"/>
</dbReference>
<dbReference type="RefSeq" id="WP_349244836.1">
    <property type="nucleotide sequence ID" value="NZ_JASCXX010000010.1"/>
</dbReference>
<sequence>MNRGNVQKWYAAGLCFECTGCGACCSGPGEGYIWVTRPEIELIARHLKTTPGQLRQKYLRRVGLRTTIIEHETTKDCIFLRTIGGRKQCVIYPVRPSQCRTWPFWPDNLSGPNAWNSTAVRCPGINRGRHYSAKQIEQIKRNKQWWLNQNDIAESSQK</sequence>
<evidence type="ECO:0000313" key="1">
    <source>
        <dbReference type="EMBL" id="MDI6449430.1"/>
    </source>
</evidence>
<dbReference type="InterPro" id="IPR005358">
    <property type="entry name" value="Puta_zinc/iron-chelating_dom"/>
</dbReference>
<dbReference type="Pfam" id="PF03692">
    <property type="entry name" value="CxxCxxCC"/>
    <property type="match status" value="1"/>
</dbReference>
<reference evidence="1" key="1">
    <citation type="submission" date="2023-05" db="EMBL/GenBank/DDBJ databases">
        <title>Anaerotaeda fermentans gen. nov., sp. nov., a novel anaerobic planctomycete of the new family within the order Sedimentisphaerales isolated from Taman Peninsula, Russia.</title>
        <authorList>
            <person name="Khomyakova M.A."/>
            <person name="Merkel A.Y."/>
            <person name="Slobodkin A.I."/>
        </authorList>
    </citation>
    <scope>NUCLEOTIDE SEQUENCE</scope>
    <source>
        <strain evidence="1">M17dextr</strain>
    </source>
</reference>
<organism evidence="1 2">
    <name type="scientific">Anaerobaca lacustris</name>
    <dbReference type="NCBI Taxonomy" id="3044600"/>
    <lineage>
        <taxon>Bacteria</taxon>
        <taxon>Pseudomonadati</taxon>
        <taxon>Planctomycetota</taxon>
        <taxon>Phycisphaerae</taxon>
        <taxon>Sedimentisphaerales</taxon>
        <taxon>Anaerobacaceae</taxon>
        <taxon>Anaerobaca</taxon>
    </lineage>
</organism>
<proteinExistence type="predicted"/>
<dbReference type="AlphaFoldDB" id="A0AAW6TV30"/>
<evidence type="ECO:0000313" key="2">
    <source>
        <dbReference type="Proteomes" id="UP001431776"/>
    </source>
</evidence>
<keyword evidence="2" id="KW-1185">Reference proteome</keyword>
<protein>
    <submittedName>
        <fullName evidence="1">YkgJ family cysteine cluster protein</fullName>
    </submittedName>
</protein>
<accession>A0AAW6TV30</accession>
<comment type="caution">
    <text evidence="1">The sequence shown here is derived from an EMBL/GenBank/DDBJ whole genome shotgun (WGS) entry which is preliminary data.</text>
</comment>